<protein>
    <submittedName>
        <fullName evidence="1">Uncharacterized protein</fullName>
    </submittedName>
</protein>
<name>A0A9D4I0Z3_DREPO</name>
<evidence type="ECO:0000313" key="2">
    <source>
        <dbReference type="Proteomes" id="UP000828390"/>
    </source>
</evidence>
<dbReference type="EMBL" id="JAIWYP010000010">
    <property type="protein sequence ID" value="KAH3746396.1"/>
    <property type="molecule type" value="Genomic_DNA"/>
</dbReference>
<proteinExistence type="predicted"/>
<reference evidence="1" key="1">
    <citation type="journal article" date="2019" name="bioRxiv">
        <title>The Genome of the Zebra Mussel, Dreissena polymorpha: A Resource for Invasive Species Research.</title>
        <authorList>
            <person name="McCartney M.A."/>
            <person name="Auch B."/>
            <person name="Kono T."/>
            <person name="Mallez S."/>
            <person name="Zhang Y."/>
            <person name="Obille A."/>
            <person name="Becker A."/>
            <person name="Abrahante J.E."/>
            <person name="Garbe J."/>
            <person name="Badalamenti J.P."/>
            <person name="Herman A."/>
            <person name="Mangelson H."/>
            <person name="Liachko I."/>
            <person name="Sullivan S."/>
            <person name="Sone E.D."/>
            <person name="Koren S."/>
            <person name="Silverstein K.A.T."/>
            <person name="Beckman K.B."/>
            <person name="Gohl D.M."/>
        </authorList>
    </citation>
    <scope>NUCLEOTIDE SEQUENCE</scope>
    <source>
        <strain evidence="1">Duluth1</strain>
        <tissue evidence="1">Whole animal</tissue>
    </source>
</reference>
<sequence>MVTVPCISHSFLRVLWDFVGKMKRAWHVVCLTDGTTVKRLQVYRSSGSAVSFTCDHYP</sequence>
<comment type="caution">
    <text evidence="1">The sequence shown here is derived from an EMBL/GenBank/DDBJ whole genome shotgun (WGS) entry which is preliminary data.</text>
</comment>
<gene>
    <name evidence="1" type="ORF">DPMN_180803</name>
</gene>
<accession>A0A9D4I0Z3</accession>
<dbReference type="AlphaFoldDB" id="A0A9D4I0Z3"/>
<keyword evidence="2" id="KW-1185">Reference proteome</keyword>
<reference evidence="1" key="2">
    <citation type="submission" date="2020-11" db="EMBL/GenBank/DDBJ databases">
        <authorList>
            <person name="McCartney M.A."/>
            <person name="Auch B."/>
            <person name="Kono T."/>
            <person name="Mallez S."/>
            <person name="Becker A."/>
            <person name="Gohl D.M."/>
            <person name="Silverstein K.A.T."/>
            <person name="Koren S."/>
            <person name="Bechman K.B."/>
            <person name="Herman A."/>
            <person name="Abrahante J.E."/>
            <person name="Garbe J."/>
        </authorList>
    </citation>
    <scope>NUCLEOTIDE SEQUENCE</scope>
    <source>
        <strain evidence="1">Duluth1</strain>
        <tissue evidence="1">Whole animal</tissue>
    </source>
</reference>
<organism evidence="1 2">
    <name type="scientific">Dreissena polymorpha</name>
    <name type="common">Zebra mussel</name>
    <name type="synonym">Mytilus polymorpha</name>
    <dbReference type="NCBI Taxonomy" id="45954"/>
    <lineage>
        <taxon>Eukaryota</taxon>
        <taxon>Metazoa</taxon>
        <taxon>Spiralia</taxon>
        <taxon>Lophotrochozoa</taxon>
        <taxon>Mollusca</taxon>
        <taxon>Bivalvia</taxon>
        <taxon>Autobranchia</taxon>
        <taxon>Heteroconchia</taxon>
        <taxon>Euheterodonta</taxon>
        <taxon>Imparidentia</taxon>
        <taxon>Neoheterodontei</taxon>
        <taxon>Myida</taxon>
        <taxon>Dreissenoidea</taxon>
        <taxon>Dreissenidae</taxon>
        <taxon>Dreissena</taxon>
    </lineage>
</organism>
<dbReference type="Proteomes" id="UP000828390">
    <property type="component" value="Unassembled WGS sequence"/>
</dbReference>
<evidence type="ECO:0000313" key="1">
    <source>
        <dbReference type="EMBL" id="KAH3746396.1"/>
    </source>
</evidence>